<reference evidence="2 3" key="1">
    <citation type="journal article" date="2019" name="Sci. Rep.">
        <title>A multi-omics analysis of the grapevine pathogen Lasiodiplodia theobromae reveals that temperature affects the expression of virulence- and pathogenicity-related genes.</title>
        <authorList>
            <person name="Felix C."/>
            <person name="Meneses R."/>
            <person name="Goncalves M.F.M."/>
            <person name="Tilleman L."/>
            <person name="Duarte A.S."/>
            <person name="Jorrin-Novo J.V."/>
            <person name="Van de Peer Y."/>
            <person name="Deforce D."/>
            <person name="Van Nieuwerburgh F."/>
            <person name="Esteves A.C."/>
            <person name="Alves A."/>
        </authorList>
    </citation>
    <scope>NUCLEOTIDE SEQUENCE [LARGE SCALE GENOMIC DNA]</scope>
    <source>
        <strain evidence="2 3">LA-SOL3</strain>
    </source>
</reference>
<dbReference type="PANTHER" id="PTHR42085:SF2">
    <property type="entry name" value="F-BOX DOMAIN-CONTAINING PROTEIN"/>
    <property type="match status" value="1"/>
</dbReference>
<evidence type="ECO:0000313" key="2">
    <source>
        <dbReference type="EMBL" id="KAB2575526.1"/>
    </source>
</evidence>
<dbReference type="PANTHER" id="PTHR42085">
    <property type="entry name" value="F-BOX DOMAIN-CONTAINING PROTEIN"/>
    <property type="match status" value="1"/>
</dbReference>
<feature type="compositionally biased region" description="Basic residues" evidence="1">
    <location>
        <begin position="59"/>
        <end position="76"/>
    </location>
</feature>
<accession>A0A5N5DCH5</accession>
<dbReference type="Proteomes" id="UP000325902">
    <property type="component" value="Unassembled WGS sequence"/>
</dbReference>
<proteinExistence type="predicted"/>
<sequence length="307" mass="35150">MPGARTSARLRKRPRISYAPPPDDLTNNEAAADDATGHNAESESESESSEDEDEDFTLKGRKRKKKSTKKKRGRVTKPKEPKPFRFMDLPAELRNAIYELALTHPEPMRLRDYDHTGRHAVRLTDSTFGRRYAKSRDKLPTLIPNLLLLNKAIHAESGSILHQNKLVFYNCTAMWHFLQPLSQTTKSWIKKIALCDIRTGNIAKGYMAPAFQSLIALPNLQSLQFLDFDYWYFTWAFAKMFLREAYYWIDAVGKAKGDRHAAIELLAVDTTMTSVSPASQEDLQKWSRQVRDSIKDKMKYCASTSTL</sequence>
<dbReference type="InterPro" id="IPR038883">
    <property type="entry name" value="AN11006-like"/>
</dbReference>
<dbReference type="AlphaFoldDB" id="A0A5N5DCH5"/>
<name>A0A5N5DCH5_9PEZI</name>
<feature type="compositionally biased region" description="Acidic residues" evidence="1">
    <location>
        <begin position="42"/>
        <end position="55"/>
    </location>
</feature>
<gene>
    <name evidence="2" type="ORF">DBV05_g5876</name>
</gene>
<protein>
    <submittedName>
        <fullName evidence="2">Uncharacterized protein</fullName>
    </submittedName>
</protein>
<evidence type="ECO:0000313" key="3">
    <source>
        <dbReference type="Proteomes" id="UP000325902"/>
    </source>
</evidence>
<dbReference type="OrthoDB" id="5397846at2759"/>
<feature type="region of interest" description="Disordered" evidence="1">
    <location>
        <begin position="1"/>
        <end position="84"/>
    </location>
</feature>
<keyword evidence="3" id="KW-1185">Reference proteome</keyword>
<dbReference type="EMBL" id="VCHE01000032">
    <property type="protein sequence ID" value="KAB2575526.1"/>
    <property type="molecule type" value="Genomic_DNA"/>
</dbReference>
<comment type="caution">
    <text evidence="2">The sequence shown here is derived from an EMBL/GenBank/DDBJ whole genome shotgun (WGS) entry which is preliminary data.</text>
</comment>
<evidence type="ECO:0000256" key="1">
    <source>
        <dbReference type="SAM" id="MobiDB-lite"/>
    </source>
</evidence>
<organism evidence="2 3">
    <name type="scientific">Lasiodiplodia theobromae</name>
    <dbReference type="NCBI Taxonomy" id="45133"/>
    <lineage>
        <taxon>Eukaryota</taxon>
        <taxon>Fungi</taxon>
        <taxon>Dikarya</taxon>
        <taxon>Ascomycota</taxon>
        <taxon>Pezizomycotina</taxon>
        <taxon>Dothideomycetes</taxon>
        <taxon>Dothideomycetes incertae sedis</taxon>
        <taxon>Botryosphaeriales</taxon>
        <taxon>Botryosphaeriaceae</taxon>
        <taxon>Lasiodiplodia</taxon>
    </lineage>
</organism>